<dbReference type="PROSITE" id="PS51000">
    <property type="entry name" value="HTH_DEOR_2"/>
    <property type="match status" value="1"/>
</dbReference>
<keyword evidence="2" id="KW-0238">DNA-binding</keyword>
<dbReference type="SUPFAM" id="SSF46785">
    <property type="entry name" value="Winged helix' DNA-binding domain"/>
    <property type="match status" value="1"/>
</dbReference>
<dbReference type="PROSITE" id="PS00894">
    <property type="entry name" value="HTH_DEOR_1"/>
    <property type="match status" value="1"/>
</dbReference>
<dbReference type="InterPro" id="IPR018356">
    <property type="entry name" value="Tscrpt_reg_HTH_DeoR_CS"/>
</dbReference>
<dbReference type="InterPro" id="IPR001034">
    <property type="entry name" value="DeoR_HTH"/>
</dbReference>
<proteinExistence type="predicted"/>
<evidence type="ECO:0000256" key="3">
    <source>
        <dbReference type="ARBA" id="ARBA00023163"/>
    </source>
</evidence>
<dbReference type="InterPro" id="IPR036388">
    <property type="entry name" value="WH-like_DNA-bd_sf"/>
</dbReference>
<name>A0ABV9QAF1_9BACL</name>
<dbReference type="EMBL" id="JBHSHC010000139">
    <property type="protein sequence ID" value="MFC4769595.1"/>
    <property type="molecule type" value="Genomic_DNA"/>
</dbReference>
<dbReference type="Proteomes" id="UP001596002">
    <property type="component" value="Unassembled WGS sequence"/>
</dbReference>
<sequence>MKYLLPSERQRRIKELIRDRGNLRISELSELLGVSEMTVHRDIKPLVEEGFIIKTFGGITLVREEPGKVLDDNDCVFCSRRIDQRLAYRLILPNNRVESACCAHCGLLRHQQLGDQVIQAICFDFFSNTTISSSSAWFVVDTAIDIGCCQPQILTFARKDYAEGVVKGFGGCVLSFDKAIESVNGNMRSEREGCCTKQGQAQ</sequence>
<dbReference type="SUPFAM" id="SSF160387">
    <property type="entry name" value="NosL/MerB-like"/>
    <property type="match status" value="1"/>
</dbReference>
<evidence type="ECO:0000256" key="2">
    <source>
        <dbReference type="ARBA" id="ARBA00023125"/>
    </source>
</evidence>
<keyword evidence="3" id="KW-0804">Transcription</keyword>
<accession>A0ABV9QAF1</accession>
<dbReference type="Gene3D" id="1.10.10.10">
    <property type="entry name" value="Winged helix-like DNA-binding domain superfamily/Winged helix DNA-binding domain"/>
    <property type="match status" value="1"/>
</dbReference>
<dbReference type="PRINTS" id="PR00037">
    <property type="entry name" value="HTHLACR"/>
</dbReference>
<gene>
    <name evidence="5" type="ORF">ACFO8Q_19885</name>
</gene>
<organism evidence="5 6">
    <name type="scientific">Effusibacillus consociatus</name>
    <dbReference type="NCBI Taxonomy" id="1117041"/>
    <lineage>
        <taxon>Bacteria</taxon>
        <taxon>Bacillati</taxon>
        <taxon>Bacillota</taxon>
        <taxon>Bacilli</taxon>
        <taxon>Bacillales</taxon>
        <taxon>Alicyclobacillaceae</taxon>
        <taxon>Effusibacillus</taxon>
    </lineage>
</organism>
<protein>
    <submittedName>
        <fullName evidence="5">DeoR family transcriptional regulator</fullName>
    </submittedName>
</protein>
<dbReference type="SMART" id="SM00420">
    <property type="entry name" value="HTH_DEOR"/>
    <property type="match status" value="1"/>
</dbReference>
<evidence type="ECO:0000256" key="1">
    <source>
        <dbReference type="ARBA" id="ARBA00023015"/>
    </source>
</evidence>
<keyword evidence="6" id="KW-1185">Reference proteome</keyword>
<dbReference type="CDD" id="cd00090">
    <property type="entry name" value="HTH_ARSR"/>
    <property type="match status" value="1"/>
</dbReference>
<dbReference type="InterPro" id="IPR011991">
    <property type="entry name" value="ArsR-like_HTH"/>
</dbReference>
<feature type="domain" description="HTH deoR-type" evidence="4">
    <location>
        <begin position="6"/>
        <end position="61"/>
    </location>
</feature>
<dbReference type="InterPro" id="IPR036390">
    <property type="entry name" value="WH_DNA-bd_sf"/>
</dbReference>
<dbReference type="InterPro" id="IPR008719">
    <property type="entry name" value="N2O_reductase_NosL"/>
</dbReference>
<dbReference type="Pfam" id="PF08220">
    <property type="entry name" value="HTH_DeoR"/>
    <property type="match status" value="1"/>
</dbReference>
<dbReference type="PANTHER" id="PTHR41247">
    <property type="entry name" value="HTH-TYPE TRANSCRIPTIONAL REPRESSOR YCNK"/>
    <property type="match status" value="1"/>
</dbReference>
<keyword evidence="1" id="KW-0805">Transcription regulation</keyword>
<evidence type="ECO:0000259" key="4">
    <source>
        <dbReference type="PROSITE" id="PS51000"/>
    </source>
</evidence>
<comment type="caution">
    <text evidence="5">The sequence shown here is derived from an EMBL/GenBank/DDBJ whole genome shotgun (WGS) entry which is preliminary data.</text>
</comment>
<reference evidence="6" key="1">
    <citation type="journal article" date="2019" name="Int. J. Syst. Evol. Microbiol.">
        <title>The Global Catalogue of Microorganisms (GCM) 10K type strain sequencing project: providing services to taxonomists for standard genome sequencing and annotation.</title>
        <authorList>
            <consortium name="The Broad Institute Genomics Platform"/>
            <consortium name="The Broad Institute Genome Sequencing Center for Infectious Disease"/>
            <person name="Wu L."/>
            <person name="Ma J."/>
        </authorList>
    </citation>
    <scope>NUCLEOTIDE SEQUENCE [LARGE SCALE GENOMIC DNA]</scope>
    <source>
        <strain evidence="6">WYCCWR 12678</strain>
    </source>
</reference>
<dbReference type="PANTHER" id="PTHR41247:SF1">
    <property type="entry name" value="HTH-TYPE TRANSCRIPTIONAL REPRESSOR YCNK"/>
    <property type="match status" value="1"/>
</dbReference>
<evidence type="ECO:0000313" key="6">
    <source>
        <dbReference type="Proteomes" id="UP001596002"/>
    </source>
</evidence>
<evidence type="ECO:0000313" key="5">
    <source>
        <dbReference type="EMBL" id="MFC4769595.1"/>
    </source>
</evidence>